<comment type="caution">
    <text evidence="9">The sequence shown here is derived from an EMBL/GenBank/DDBJ whole genome shotgun (WGS) entry which is preliminary data.</text>
</comment>
<dbReference type="InterPro" id="IPR014167">
    <property type="entry name" value="Tol-Pal_TolB"/>
</dbReference>
<keyword evidence="3 7" id="KW-0132">Cell division</keyword>
<evidence type="ECO:0000256" key="5">
    <source>
        <dbReference type="ARBA" id="ARBA00022764"/>
    </source>
</evidence>
<dbReference type="EMBL" id="LAOI01000001">
    <property type="protein sequence ID" value="KJV90194.1"/>
    <property type="molecule type" value="Genomic_DNA"/>
</dbReference>
<dbReference type="InterPro" id="IPR011659">
    <property type="entry name" value="WD40"/>
</dbReference>
<dbReference type="PATRIC" id="fig|1359193.3.peg.1156"/>
<evidence type="ECO:0000256" key="4">
    <source>
        <dbReference type="ARBA" id="ARBA00022729"/>
    </source>
</evidence>
<dbReference type="Gene3D" id="3.40.50.10070">
    <property type="entry name" value="TolB, N-terminal domain"/>
    <property type="match status" value="1"/>
</dbReference>
<evidence type="ECO:0000256" key="2">
    <source>
        <dbReference type="ARBA" id="ARBA00009820"/>
    </source>
</evidence>
<dbReference type="GO" id="GO:0042597">
    <property type="term" value="C:periplasmic space"/>
    <property type="evidence" value="ECO:0007669"/>
    <property type="project" value="UniProtKB-SubCell"/>
</dbReference>
<dbReference type="GO" id="GO:0017038">
    <property type="term" value="P:protein import"/>
    <property type="evidence" value="ECO:0007669"/>
    <property type="project" value="InterPro"/>
</dbReference>
<dbReference type="SUPFAM" id="SSF52964">
    <property type="entry name" value="TolB, N-terminal domain"/>
    <property type="match status" value="1"/>
</dbReference>
<dbReference type="PANTHER" id="PTHR36842:SF1">
    <property type="entry name" value="PROTEIN TOLB"/>
    <property type="match status" value="1"/>
</dbReference>
<dbReference type="InterPro" id="IPR011042">
    <property type="entry name" value="6-blade_b-propeller_TolB-like"/>
</dbReference>
<proteinExistence type="inferred from homology"/>
<evidence type="ECO:0000256" key="3">
    <source>
        <dbReference type="ARBA" id="ARBA00022618"/>
    </source>
</evidence>
<dbReference type="PANTHER" id="PTHR36842">
    <property type="entry name" value="PROTEIN TOLB HOMOLOG"/>
    <property type="match status" value="1"/>
</dbReference>
<accession>A0A0F3QFJ4</accession>
<dbReference type="HAMAP" id="MF_00671">
    <property type="entry name" value="TolB"/>
    <property type="match status" value="1"/>
</dbReference>
<evidence type="ECO:0000313" key="10">
    <source>
        <dbReference type="Proteomes" id="UP000033661"/>
    </source>
</evidence>
<feature type="domain" description="TolB N-terminal" evidence="8">
    <location>
        <begin position="21"/>
        <end position="127"/>
    </location>
</feature>
<dbReference type="Pfam" id="PF04052">
    <property type="entry name" value="TolB_N"/>
    <property type="match status" value="1"/>
</dbReference>
<comment type="similarity">
    <text evidence="2 7">Belongs to the TolB family.</text>
</comment>
<protein>
    <recommendedName>
        <fullName evidence="7">Tol-Pal system protein TolB</fullName>
    </recommendedName>
</protein>
<keyword evidence="5 7" id="KW-0574">Periplasm</keyword>
<dbReference type="SUPFAM" id="SSF69304">
    <property type="entry name" value="Tricorn protease N-terminal domain"/>
    <property type="match status" value="1"/>
</dbReference>
<name>A0A0F3QFJ4_RICBE</name>
<dbReference type="RefSeq" id="WP_045799041.1">
    <property type="nucleotide sequence ID" value="NZ_LAOI01000001.1"/>
</dbReference>
<evidence type="ECO:0000256" key="7">
    <source>
        <dbReference type="HAMAP-Rule" id="MF_00671"/>
    </source>
</evidence>
<dbReference type="Proteomes" id="UP000033661">
    <property type="component" value="Unassembled WGS sequence"/>
</dbReference>
<comment type="subcellular location">
    <subcellularLocation>
        <location evidence="1 7">Periplasm</location>
    </subcellularLocation>
</comment>
<dbReference type="AlphaFoldDB" id="A0A0F3QFJ4"/>
<dbReference type="Pfam" id="PF07676">
    <property type="entry name" value="PD40"/>
    <property type="match status" value="4"/>
</dbReference>
<keyword evidence="10" id="KW-1185">Reference proteome</keyword>
<dbReference type="InterPro" id="IPR007195">
    <property type="entry name" value="TolB_N"/>
</dbReference>
<gene>
    <name evidence="7 9" type="primary">tolB</name>
    <name evidence="9" type="ORF">RBEAN4_1196</name>
</gene>
<comment type="subunit">
    <text evidence="7">The Tol-Pal system is composed of five core proteins: the inner membrane proteins TolA, TolQ and TolR, the periplasmic protein TolB and the outer membrane protein Pal. They form a network linking the inner and outer membranes and the peptidoglycan layer.</text>
</comment>
<dbReference type="NCBIfam" id="TIGR02800">
    <property type="entry name" value="propeller_TolB"/>
    <property type="match status" value="1"/>
</dbReference>
<evidence type="ECO:0000256" key="6">
    <source>
        <dbReference type="ARBA" id="ARBA00023306"/>
    </source>
</evidence>
<evidence type="ECO:0000256" key="1">
    <source>
        <dbReference type="ARBA" id="ARBA00004418"/>
    </source>
</evidence>
<organism evidence="9 10">
    <name type="scientific">Rickettsia bellii str. RML An4</name>
    <dbReference type="NCBI Taxonomy" id="1359193"/>
    <lineage>
        <taxon>Bacteria</taxon>
        <taxon>Pseudomonadati</taxon>
        <taxon>Pseudomonadota</taxon>
        <taxon>Alphaproteobacteria</taxon>
        <taxon>Rickettsiales</taxon>
        <taxon>Rickettsiaceae</taxon>
        <taxon>Rickettsieae</taxon>
        <taxon>Rickettsia</taxon>
        <taxon>belli group</taxon>
    </lineage>
</organism>
<dbReference type="Gene3D" id="2.120.10.30">
    <property type="entry name" value="TolB, C-terminal domain"/>
    <property type="match status" value="1"/>
</dbReference>
<keyword evidence="6 7" id="KW-0131">Cell cycle</keyword>
<feature type="chain" id="PRO_5008987340" description="Tol-Pal system protein TolB" evidence="7">
    <location>
        <begin position="19"/>
        <end position="444"/>
    </location>
</feature>
<comment type="function">
    <text evidence="7">Part of the Tol-Pal system, which plays a role in outer membrane invagination during cell division and is important for maintaining outer membrane integrity.</text>
</comment>
<sequence precursor="true">MKNIIYCILLLFSFNNYALETINIEHGKADPTPIAVNNFEADSASDNTVGHEIVKVISNDLKLCGLFHPISSASFIEEKTGIGYKPLFAAWRQINASLLVNGAVKKLENGKLKISFILWDTLLEKQLGGEVLELPENLWRRAAHKIADKIYEKITGDTGYFDSKIIYVAESGPDLKKVKRIALMDYDGANNRYITDGKSLVLTPRFSGSADKIFYVSYATKRRTLVYEKDLKTGKESIVGDFAGISFAPRFAPDGRKAVMSIAKNGSTHIYEIDLATKRLHKLTDGFGINTSPSYSPDGRRIVFNSDRNGVPQLYIMNSDGSNVQRISFGGGSYMAPSWSPRGDYIAFTKIIRGSEGKTFNIGVMKQYPQDDENSERVIASGYLVESPCWSPNGRVIMFAKGWPSNGKSSGKNRIYAIDLTGHNEREIKTPGDASDPEWSNLLN</sequence>
<evidence type="ECO:0000259" key="8">
    <source>
        <dbReference type="Pfam" id="PF04052"/>
    </source>
</evidence>
<feature type="signal peptide" evidence="7">
    <location>
        <begin position="1"/>
        <end position="18"/>
    </location>
</feature>
<reference evidence="9 10" key="1">
    <citation type="submission" date="2015-02" db="EMBL/GenBank/DDBJ databases">
        <title>Genome Sequencing of Rickettsiales.</title>
        <authorList>
            <person name="Daugherty S.C."/>
            <person name="Su Q."/>
            <person name="Abolude K."/>
            <person name="Beier-Sexton M."/>
            <person name="Carlyon J.A."/>
            <person name="Carter R."/>
            <person name="Day N.P."/>
            <person name="Dumler S.J."/>
            <person name="Dyachenko V."/>
            <person name="Godinez A."/>
            <person name="Kurtti T.J."/>
            <person name="Lichay M."/>
            <person name="Mullins K.E."/>
            <person name="Ott S."/>
            <person name="Pappas-Brown V."/>
            <person name="Paris D.H."/>
            <person name="Patel P."/>
            <person name="Richards A.L."/>
            <person name="Sadzewicz L."/>
            <person name="Sears K."/>
            <person name="Seidman D."/>
            <person name="Sengamalay N."/>
            <person name="Stenos J."/>
            <person name="Tallon L.J."/>
            <person name="Vincent G."/>
            <person name="Fraser C.M."/>
            <person name="Munderloh U."/>
            <person name="Dunning-Hotopp J.C."/>
        </authorList>
    </citation>
    <scope>NUCLEOTIDE SEQUENCE [LARGE SCALE GENOMIC DNA]</scope>
    <source>
        <strain evidence="9 10">RML An4</strain>
    </source>
</reference>
<evidence type="ECO:0000313" key="9">
    <source>
        <dbReference type="EMBL" id="KJV90194.1"/>
    </source>
</evidence>
<dbReference type="GO" id="GO:0051301">
    <property type="term" value="P:cell division"/>
    <property type="evidence" value="ECO:0007669"/>
    <property type="project" value="UniProtKB-UniRule"/>
</dbReference>
<keyword evidence="4 7" id="KW-0732">Signal</keyword>